<reference evidence="1 2" key="1">
    <citation type="journal article" date="2017" name="PLoS Biol.">
        <title>The sea cucumber genome provides insights into morphological evolution and visceral regeneration.</title>
        <authorList>
            <person name="Zhang X."/>
            <person name="Sun L."/>
            <person name="Yuan J."/>
            <person name="Sun Y."/>
            <person name="Gao Y."/>
            <person name="Zhang L."/>
            <person name="Li S."/>
            <person name="Dai H."/>
            <person name="Hamel J.F."/>
            <person name="Liu C."/>
            <person name="Yu Y."/>
            <person name="Liu S."/>
            <person name="Lin W."/>
            <person name="Guo K."/>
            <person name="Jin S."/>
            <person name="Xu P."/>
            <person name="Storey K.B."/>
            <person name="Huan P."/>
            <person name="Zhang T."/>
            <person name="Zhou Y."/>
            <person name="Zhang J."/>
            <person name="Lin C."/>
            <person name="Li X."/>
            <person name="Xing L."/>
            <person name="Huo D."/>
            <person name="Sun M."/>
            <person name="Wang L."/>
            <person name="Mercier A."/>
            <person name="Li F."/>
            <person name="Yang H."/>
            <person name="Xiang J."/>
        </authorList>
    </citation>
    <scope>NUCLEOTIDE SEQUENCE [LARGE SCALE GENOMIC DNA]</scope>
    <source>
        <strain evidence="1">Shaxun</strain>
        <tissue evidence="1">Muscle</tissue>
    </source>
</reference>
<accession>A0A2G8L4H7</accession>
<comment type="caution">
    <text evidence="1">The sequence shown here is derived from an EMBL/GenBank/DDBJ whole genome shotgun (WGS) entry which is preliminary data.</text>
</comment>
<evidence type="ECO:0000313" key="1">
    <source>
        <dbReference type="EMBL" id="PIK55151.1"/>
    </source>
</evidence>
<dbReference type="Proteomes" id="UP000230750">
    <property type="component" value="Unassembled WGS sequence"/>
</dbReference>
<protein>
    <submittedName>
        <fullName evidence="1">Tenascin-X</fullName>
    </submittedName>
</protein>
<gene>
    <name evidence="1" type="ORF">BSL78_07881</name>
</gene>
<dbReference type="AlphaFoldDB" id="A0A2G8L4H7"/>
<evidence type="ECO:0000313" key="2">
    <source>
        <dbReference type="Proteomes" id="UP000230750"/>
    </source>
</evidence>
<name>A0A2G8L4H7_STIJA</name>
<sequence>MIFPATLNILGDGYPTPRVMRPHSLARETHKCLEPDPSPGSSGLHQADAHTAVYQSYITHVGTAVNFPLGTLNLLTESSVLYDVDLTARISVSGLHVKYDSVISAETIQISGSLVDIETGGRLTTSAPDRTTDTLSAVGEGTGVAASSGSGGGHASMGGSGYDSNGNEVASGGYYYGTIFHATHRGVMEGMVAVVMVAGVVVWSR</sequence>
<organism evidence="1 2">
    <name type="scientific">Stichopus japonicus</name>
    <name type="common">Sea cucumber</name>
    <dbReference type="NCBI Taxonomy" id="307972"/>
    <lineage>
        <taxon>Eukaryota</taxon>
        <taxon>Metazoa</taxon>
        <taxon>Echinodermata</taxon>
        <taxon>Eleutherozoa</taxon>
        <taxon>Echinozoa</taxon>
        <taxon>Holothuroidea</taxon>
        <taxon>Aspidochirotacea</taxon>
        <taxon>Aspidochirotida</taxon>
        <taxon>Stichopodidae</taxon>
        <taxon>Apostichopus</taxon>
    </lineage>
</organism>
<keyword evidence="2" id="KW-1185">Reference proteome</keyword>
<dbReference type="EMBL" id="MRZV01000223">
    <property type="protein sequence ID" value="PIK55151.1"/>
    <property type="molecule type" value="Genomic_DNA"/>
</dbReference>
<proteinExistence type="predicted"/>